<dbReference type="Gene3D" id="3.30.450.20">
    <property type="entry name" value="PAS domain"/>
    <property type="match status" value="4"/>
</dbReference>
<dbReference type="SMART" id="SM00086">
    <property type="entry name" value="PAC"/>
    <property type="match status" value="4"/>
</dbReference>
<dbReference type="GO" id="GO:0003824">
    <property type="term" value="F:catalytic activity"/>
    <property type="evidence" value="ECO:0007669"/>
    <property type="project" value="UniProtKB-ARBA"/>
</dbReference>
<sequence>MHNDDTDKPRRLLVISRDVTAQRQAESASRRSERLYRTLIEATSQIVWSRDLESGQCDSRGWSEFTGYPQDVSAPEGWLEAVHPDDRERTHQTNRAAVRHGRSLTVEYRLWFKAGGWRWVEDHAVPVKDEGDVITGWVGVVTDVHERKAAEQNLCDEGSRLRLALESAALGTWDVDLRTGECHFSMEARRMLGFREQDASCGLLDILHPDDRDLVVEQYRANLSQTVGMSMTTFRIVRPDTGDTRWIASRGRAVLDGEGSAVRRIGTFEDFTERKRTQDALRSTLRRHQALLDATSVIVWHSDAAQTSCERQGWAEFTGRLATEVGDGWLDAIHPADRAGVRARRDRAHAAGEPYLNEYRLSHVDGGHRWVRDDVVPLLSDDRLVDGWVGIISDIHERRTAEQALRASEERLRLASEVAGLGTYDVDLVTGRREWSPEFHDLLRIPRTTAPDRRLFLDAVHPDDRVHLLDDGQMSEETHGSLRISTYRLRFGSGEVRWMEERERLFLDAESRPARRVGTMQDITDRKRVEHELWLAAHADALTGLANRTLFQARVEEAVAEADVRGTEACVLIVDIDRFKEVNDTLGHDAGDTVLRAMADRLRRCCPSNATVARLGGDEFGVVISCERYRAAPNVVGENILQALRQPLMHGGREIESSGSVGFSVYPRHDADATALLKNADMALYMAKKAGRNRVASFDTTMRDDLRRRVDVLRSAKEALNRDAVLPFYQPKVSLQTGKVVGFEALLRWRDASGLRSPSDLQEAFADPDLACRLGSRMLSRVVADMRVWTERGVPFGHVALNAGAPELHRADFADGILQALAHAGLRTDQLEIEVTEGVLLDDATVAVTRALKVLSGAGVAISLDDFGTGYASLTHLKRFPVSWLKIDRSFVSNMEADKDAQVIVRAVIGLAHNLGLKTVAEGVETRSQLDFLADVGCKLAQGYLFAKPMAAAEVPTFLAGWRASPAAT</sequence>
<evidence type="ECO:0000259" key="3">
    <source>
        <dbReference type="PROSITE" id="PS50883"/>
    </source>
</evidence>
<evidence type="ECO:0000313" key="6">
    <source>
        <dbReference type="Proteomes" id="UP000289411"/>
    </source>
</evidence>
<dbReference type="SMART" id="SM00052">
    <property type="entry name" value="EAL"/>
    <property type="match status" value="1"/>
</dbReference>
<dbReference type="OrthoDB" id="9814202at2"/>
<feature type="domain" description="EAL" evidence="3">
    <location>
        <begin position="709"/>
        <end position="963"/>
    </location>
</feature>
<dbReference type="CDD" id="cd00130">
    <property type="entry name" value="PAS"/>
    <property type="match status" value="3"/>
</dbReference>
<evidence type="ECO:0000259" key="2">
    <source>
        <dbReference type="PROSITE" id="PS50113"/>
    </source>
</evidence>
<dbReference type="Pfam" id="PF00990">
    <property type="entry name" value="GGDEF"/>
    <property type="match status" value="1"/>
</dbReference>
<dbReference type="PROSITE" id="PS50113">
    <property type="entry name" value="PAC"/>
    <property type="match status" value="5"/>
</dbReference>
<reference evidence="5 6" key="1">
    <citation type="submission" date="2018-09" db="EMBL/GenBank/DDBJ databases">
        <authorList>
            <person name="Grouzdev D.S."/>
            <person name="Krutkina M.S."/>
        </authorList>
    </citation>
    <scope>NUCLEOTIDE SEQUENCE [LARGE SCALE GENOMIC DNA]</scope>
    <source>
        <strain evidence="5 6">RmlP001</strain>
    </source>
</reference>
<dbReference type="PROSITE" id="PS50883">
    <property type="entry name" value="EAL"/>
    <property type="match status" value="1"/>
</dbReference>
<feature type="domain" description="PAC" evidence="2">
    <location>
        <begin position="1"/>
        <end position="31"/>
    </location>
</feature>
<dbReference type="PROSITE" id="PS50112">
    <property type="entry name" value="PAS"/>
    <property type="match status" value="1"/>
</dbReference>
<dbReference type="InterPro" id="IPR000160">
    <property type="entry name" value="GGDEF_dom"/>
</dbReference>
<dbReference type="PROSITE" id="PS50887">
    <property type="entry name" value="GGDEF"/>
    <property type="match status" value="1"/>
</dbReference>
<dbReference type="FunFam" id="3.30.70.270:FF:000001">
    <property type="entry name" value="Diguanylate cyclase domain protein"/>
    <property type="match status" value="1"/>
</dbReference>
<dbReference type="Gene3D" id="2.10.70.100">
    <property type="match status" value="2"/>
</dbReference>
<feature type="domain" description="PAS" evidence="1">
    <location>
        <begin position="157"/>
        <end position="226"/>
    </location>
</feature>
<dbReference type="SUPFAM" id="SSF55073">
    <property type="entry name" value="Nucleotide cyclase"/>
    <property type="match status" value="1"/>
</dbReference>
<dbReference type="NCBIfam" id="TIGR00229">
    <property type="entry name" value="sensory_box"/>
    <property type="match status" value="4"/>
</dbReference>
<dbReference type="InterPro" id="IPR013655">
    <property type="entry name" value="PAS_fold_3"/>
</dbReference>
<dbReference type="SMART" id="SM00091">
    <property type="entry name" value="PAS"/>
    <property type="match status" value="4"/>
</dbReference>
<dbReference type="InterPro" id="IPR035965">
    <property type="entry name" value="PAS-like_dom_sf"/>
</dbReference>
<evidence type="ECO:0000313" key="5">
    <source>
        <dbReference type="EMBL" id="RYB04368.1"/>
    </source>
</evidence>
<organism evidence="5 6">
    <name type="scientific">Lichenibacterium ramalinae</name>
    <dbReference type="NCBI Taxonomy" id="2316527"/>
    <lineage>
        <taxon>Bacteria</taxon>
        <taxon>Pseudomonadati</taxon>
        <taxon>Pseudomonadota</taxon>
        <taxon>Alphaproteobacteria</taxon>
        <taxon>Hyphomicrobiales</taxon>
        <taxon>Lichenihabitantaceae</taxon>
        <taxon>Lichenibacterium</taxon>
    </lineage>
</organism>
<accession>A0A4Q2RE85</accession>
<dbReference type="PANTHER" id="PTHR44757:SF2">
    <property type="entry name" value="BIOFILM ARCHITECTURE MAINTENANCE PROTEIN MBAA"/>
    <property type="match status" value="1"/>
</dbReference>
<feature type="domain" description="PAC" evidence="2">
    <location>
        <begin position="483"/>
        <end position="535"/>
    </location>
</feature>
<proteinExistence type="predicted"/>
<dbReference type="CDD" id="cd01949">
    <property type="entry name" value="GGDEF"/>
    <property type="match status" value="1"/>
</dbReference>
<dbReference type="InterPro" id="IPR001610">
    <property type="entry name" value="PAC"/>
</dbReference>
<dbReference type="Pfam" id="PF00563">
    <property type="entry name" value="EAL"/>
    <property type="match status" value="1"/>
</dbReference>
<comment type="caution">
    <text evidence="5">The sequence shown here is derived from an EMBL/GenBank/DDBJ whole genome shotgun (WGS) entry which is preliminary data.</text>
</comment>
<dbReference type="CDD" id="cd01948">
    <property type="entry name" value="EAL"/>
    <property type="match status" value="1"/>
</dbReference>
<dbReference type="InterPro" id="IPR043128">
    <property type="entry name" value="Rev_trsase/Diguanyl_cyclase"/>
</dbReference>
<feature type="domain" description="GGDEF" evidence="4">
    <location>
        <begin position="567"/>
        <end position="700"/>
    </location>
</feature>
<evidence type="ECO:0000259" key="4">
    <source>
        <dbReference type="PROSITE" id="PS50887"/>
    </source>
</evidence>
<dbReference type="InterPro" id="IPR000014">
    <property type="entry name" value="PAS"/>
</dbReference>
<dbReference type="SMART" id="SM00267">
    <property type="entry name" value="GGDEF"/>
    <property type="match status" value="1"/>
</dbReference>
<gene>
    <name evidence="5" type="ORF">D3272_13005</name>
</gene>
<dbReference type="SUPFAM" id="SSF141868">
    <property type="entry name" value="EAL domain-like"/>
    <property type="match status" value="1"/>
</dbReference>
<dbReference type="InterPro" id="IPR001633">
    <property type="entry name" value="EAL_dom"/>
</dbReference>
<protein>
    <submittedName>
        <fullName evidence="5">EAL domain-containing protein</fullName>
    </submittedName>
</protein>
<feature type="domain" description="PAC" evidence="2">
    <location>
        <begin position="230"/>
        <end position="283"/>
    </location>
</feature>
<feature type="domain" description="PAC" evidence="2">
    <location>
        <begin position="104"/>
        <end position="156"/>
    </location>
</feature>
<name>A0A4Q2RE85_9HYPH</name>
<dbReference type="Proteomes" id="UP000289411">
    <property type="component" value="Unassembled WGS sequence"/>
</dbReference>
<dbReference type="SUPFAM" id="SSF55785">
    <property type="entry name" value="PYP-like sensor domain (PAS domain)"/>
    <property type="match status" value="4"/>
</dbReference>
<dbReference type="FunFam" id="3.30.450.20:FF:000099">
    <property type="entry name" value="Sensory box sensor histidine kinase"/>
    <property type="match status" value="1"/>
</dbReference>
<dbReference type="AlphaFoldDB" id="A0A4Q2RE85"/>
<keyword evidence="6" id="KW-1185">Reference proteome</keyword>
<feature type="domain" description="PAC" evidence="2">
    <location>
        <begin position="355"/>
        <end position="407"/>
    </location>
</feature>
<dbReference type="EMBL" id="QYBC01000010">
    <property type="protein sequence ID" value="RYB04368.1"/>
    <property type="molecule type" value="Genomic_DNA"/>
</dbReference>
<evidence type="ECO:0000259" key="1">
    <source>
        <dbReference type="PROSITE" id="PS50112"/>
    </source>
</evidence>
<dbReference type="Pfam" id="PF08447">
    <property type="entry name" value="PAS_3"/>
    <property type="match status" value="4"/>
</dbReference>
<dbReference type="InterPro" id="IPR052155">
    <property type="entry name" value="Biofilm_reg_signaling"/>
</dbReference>
<dbReference type="InterPro" id="IPR035919">
    <property type="entry name" value="EAL_sf"/>
</dbReference>
<reference evidence="5 6" key="2">
    <citation type="submission" date="2019-02" db="EMBL/GenBank/DDBJ databases">
        <title>'Lichenibacterium ramalinii' gen. nov. sp. nov., 'Lichenibacterium minor' gen. nov. sp. nov.</title>
        <authorList>
            <person name="Pankratov T."/>
        </authorList>
    </citation>
    <scope>NUCLEOTIDE SEQUENCE [LARGE SCALE GENOMIC DNA]</scope>
    <source>
        <strain evidence="5 6">RmlP001</strain>
    </source>
</reference>
<dbReference type="Gene3D" id="3.20.20.450">
    <property type="entry name" value="EAL domain"/>
    <property type="match status" value="1"/>
</dbReference>
<dbReference type="InterPro" id="IPR029787">
    <property type="entry name" value="Nucleotide_cyclase"/>
</dbReference>
<dbReference type="InterPro" id="IPR000700">
    <property type="entry name" value="PAS-assoc_C"/>
</dbReference>
<dbReference type="NCBIfam" id="TIGR00254">
    <property type="entry name" value="GGDEF"/>
    <property type="match status" value="1"/>
</dbReference>
<dbReference type="PANTHER" id="PTHR44757">
    <property type="entry name" value="DIGUANYLATE CYCLASE DGCP"/>
    <property type="match status" value="1"/>
</dbReference>
<dbReference type="Gene3D" id="3.30.70.270">
    <property type="match status" value="1"/>
</dbReference>